<protein>
    <submittedName>
        <fullName evidence="1">Uncharacterized protein</fullName>
    </submittedName>
</protein>
<comment type="caution">
    <text evidence="1">The sequence shown here is derived from an EMBL/GenBank/DDBJ whole genome shotgun (WGS) entry which is preliminary data.</text>
</comment>
<name>A0A4Y2D9X4_ARAVE</name>
<dbReference type="OrthoDB" id="6470724at2759"/>
<evidence type="ECO:0000313" key="1">
    <source>
        <dbReference type="EMBL" id="GBM13481.1"/>
    </source>
</evidence>
<keyword evidence="2" id="KW-1185">Reference proteome</keyword>
<organism evidence="1 2">
    <name type="scientific">Araneus ventricosus</name>
    <name type="common">Orbweaver spider</name>
    <name type="synonym">Epeira ventricosa</name>
    <dbReference type="NCBI Taxonomy" id="182803"/>
    <lineage>
        <taxon>Eukaryota</taxon>
        <taxon>Metazoa</taxon>
        <taxon>Ecdysozoa</taxon>
        <taxon>Arthropoda</taxon>
        <taxon>Chelicerata</taxon>
        <taxon>Arachnida</taxon>
        <taxon>Araneae</taxon>
        <taxon>Araneomorphae</taxon>
        <taxon>Entelegynae</taxon>
        <taxon>Araneoidea</taxon>
        <taxon>Araneidae</taxon>
        <taxon>Araneus</taxon>
    </lineage>
</organism>
<dbReference type="EMBL" id="BGPR01000328">
    <property type="protein sequence ID" value="GBM13481.1"/>
    <property type="molecule type" value="Genomic_DNA"/>
</dbReference>
<reference evidence="1 2" key="1">
    <citation type="journal article" date="2019" name="Sci. Rep.">
        <title>Orb-weaving spider Araneus ventricosus genome elucidates the spidroin gene catalogue.</title>
        <authorList>
            <person name="Kono N."/>
            <person name="Nakamura H."/>
            <person name="Ohtoshi R."/>
            <person name="Moran D.A.P."/>
            <person name="Shinohara A."/>
            <person name="Yoshida Y."/>
            <person name="Fujiwara M."/>
            <person name="Mori M."/>
            <person name="Tomita M."/>
            <person name="Arakawa K."/>
        </authorList>
    </citation>
    <scope>NUCLEOTIDE SEQUENCE [LARGE SCALE GENOMIC DNA]</scope>
</reference>
<dbReference type="Proteomes" id="UP000499080">
    <property type="component" value="Unassembled WGS sequence"/>
</dbReference>
<gene>
    <name evidence="1" type="ORF">AVEN_40417_1</name>
</gene>
<proteinExistence type="predicted"/>
<sequence>MEMEDRGMWTRSSAAVVGNEPIKSTSKVISPKLHKILWVAVSSRVGLRVERRHHLKSVYLQDVVLVDQTDENSLGLSLVGQCYSIHLTPRLSPKRFSSYDDDDDENMTTFNTKVLLSMRQQPKEFHAAGIGALIKRWDKCINIDGELMLKNKIVSK</sequence>
<dbReference type="AlphaFoldDB" id="A0A4Y2D9X4"/>
<accession>A0A4Y2D9X4</accession>
<evidence type="ECO:0000313" key="2">
    <source>
        <dbReference type="Proteomes" id="UP000499080"/>
    </source>
</evidence>